<evidence type="ECO:0000313" key="3">
    <source>
        <dbReference type="Proteomes" id="UP001642409"/>
    </source>
</evidence>
<organism evidence="1">
    <name type="scientific">Hexamita inflata</name>
    <dbReference type="NCBI Taxonomy" id="28002"/>
    <lineage>
        <taxon>Eukaryota</taxon>
        <taxon>Metamonada</taxon>
        <taxon>Diplomonadida</taxon>
        <taxon>Hexamitidae</taxon>
        <taxon>Hexamitinae</taxon>
        <taxon>Hexamita</taxon>
    </lineage>
</organism>
<comment type="caution">
    <text evidence="1">The sequence shown here is derived from an EMBL/GenBank/DDBJ whole genome shotgun (WGS) entry which is preliminary data.</text>
</comment>
<sequence length="104" mass="11960">MIRLQLSKSFYNNIKKERHHTVNYQVRQLLQPDEPFSNDELFATSGVITYLGDNPHLKSLFAPVIGKVVKVPADHHDMIQTLYDIVRTHTGMNLPSSRKRAESD</sequence>
<evidence type="ECO:0000313" key="2">
    <source>
        <dbReference type="EMBL" id="CAL6027358.1"/>
    </source>
</evidence>
<proteinExistence type="predicted"/>
<gene>
    <name evidence="2" type="ORF">HINF_LOCUS31288</name>
    <name evidence="1" type="ORF">HINF_LOCUS38585</name>
</gene>
<dbReference type="AlphaFoldDB" id="A0AA86Q2H4"/>
<accession>A0AA86Q2H4</accession>
<keyword evidence="3" id="KW-1185">Reference proteome</keyword>
<dbReference type="EMBL" id="CATOUU010000819">
    <property type="protein sequence ID" value="CAI9950940.1"/>
    <property type="molecule type" value="Genomic_DNA"/>
</dbReference>
<evidence type="ECO:0000313" key="1">
    <source>
        <dbReference type="EMBL" id="CAI9950940.1"/>
    </source>
</evidence>
<reference evidence="1" key="1">
    <citation type="submission" date="2023-06" db="EMBL/GenBank/DDBJ databases">
        <authorList>
            <person name="Kurt Z."/>
        </authorList>
    </citation>
    <scope>NUCLEOTIDE SEQUENCE</scope>
</reference>
<reference evidence="2 3" key="2">
    <citation type="submission" date="2024-07" db="EMBL/GenBank/DDBJ databases">
        <authorList>
            <person name="Akdeniz Z."/>
        </authorList>
    </citation>
    <scope>NUCLEOTIDE SEQUENCE [LARGE SCALE GENOMIC DNA]</scope>
</reference>
<protein>
    <submittedName>
        <fullName evidence="1">Uncharacterized protein</fullName>
    </submittedName>
</protein>
<name>A0AA86Q2H4_9EUKA</name>
<dbReference type="EMBL" id="CAXDID020000104">
    <property type="protein sequence ID" value="CAL6027358.1"/>
    <property type="molecule type" value="Genomic_DNA"/>
</dbReference>
<dbReference type="Proteomes" id="UP001642409">
    <property type="component" value="Unassembled WGS sequence"/>
</dbReference>